<reference evidence="1" key="1">
    <citation type="submission" date="2021-08" db="EMBL/GenBank/DDBJ databases">
        <title>Prevotella lacticifex sp. nov., isolated from rumen of cow.</title>
        <authorList>
            <person name="Shinkai T."/>
            <person name="Ikeyama N."/>
            <person name="Kumagai M."/>
            <person name="Ohmori H."/>
            <person name="Sakamoto M."/>
            <person name="Ohkuma M."/>
            <person name="Mitsumori M."/>
        </authorList>
    </citation>
    <scope>NUCLEOTIDE SEQUENCE</scope>
    <source>
        <strain evidence="1">DSM 11371</strain>
    </source>
</reference>
<dbReference type="Gene3D" id="1.25.40.10">
    <property type="entry name" value="Tetratricopeptide repeat domain"/>
    <property type="match status" value="2"/>
</dbReference>
<dbReference type="EMBL" id="BPTR01000001">
    <property type="protein sequence ID" value="GJG27266.1"/>
    <property type="molecule type" value="Genomic_DNA"/>
</dbReference>
<dbReference type="Proteomes" id="UP000887043">
    <property type="component" value="Unassembled WGS sequence"/>
</dbReference>
<evidence type="ECO:0000313" key="1">
    <source>
        <dbReference type="EMBL" id="GJG27266.1"/>
    </source>
</evidence>
<proteinExistence type="predicted"/>
<dbReference type="SUPFAM" id="SSF48452">
    <property type="entry name" value="TPR-like"/>
    <property type="match status" value="1"/>
</dbReference>
<dbReference type="AlphaFoldDB" id="A0AA37MIQ4"/>
<comment type="caution">
    <text evidence="1">The sequence shown here is derived from an EMBL/GenBank/DDBJ whole genome shotgun (WGS) entry which is preliminary data.</text>
</comment>
<dbReference type="RefSeq" id="WP_006282969.1">
    <property type="nucleotide sequence ID" value="NZ_BPTR01000001.1"/>
</dbReference>
<accession>A0AA37MIQ4</accession>
<gene>
    <name evidence="1" type="ORF">PRRU23_09660</name>
</gene>
<organism evidence="1 2">
    <name type="scientific">Segatella bryantii</name>
    <name type="common">Prevotella bryantii</name>
    <dbReference type="NCBI Taxonomy" id="77095"/>
    <lineage>
        <taxon>Bacteria</taxon>
        <taxon>Pseudomonadati</taxon>
        <taxon>Bacteroidota</taxon>
        <taxon>Bacteroidia</taxon>
        <taxon>Bacteroidales</taxon>
        <taxon>Prevotellaceae</taxon>
        <taxon>Segatella</taxon>
    </lineage>
</organism>
<evidence type="ECO:0008006" key="3">
    <source>
        <dbReference type="Google" id="ProtNLM"/>
    </source>
</evidence>
<protein>
    <recommendedName>
        <fullName evidence="3">Tetratricopeptide repeat protein</fullName>
    </recommendedName>
</protein>
<evidence type="ECO:0000313" key="2">
    <source>
        <dbReference type="Proteomes" id="UP000887043"/>
    </source>
</evidence>
<sequence length="733" mass="85050">MFDIEKIKLIKSLLYKSKDIGGCFAELDNYLQANMVSEVVEEFDNIKHDYHLMLDFIGRGFKDPKREDIYTSLLYRLDRLIDNIRIKINISEVEVYRNAATRASLYSSDFDSIKHSLENFVTDLALIGLEPEGNREEKSRLVYQKHQKDLDGLFNQILVSSLWGESEYSFYSDLLTSPIIDSADAQLLISAITISCLNVFDFFKFKTLIKVASLSSDIHIHARSLVGWVLSLPVEKTFYDDQISETVKLYLTDDNAYSEIIDLQKQIFYCMNVDSDIKKIETDIMPNLTQNSNLNITRFGISEKESDTLNDILHSGEEEEKIEKAEASFRKMMDMQKQGSDIFFGGFAKMKSFPFFQTVSNWFMPFYSEHPEIVSLIKDPKDKQIFSRILEINPFCSSDKYSFMLALSSVIRTIPAEMKELLGSSSSMAGGVVDIDQNAPSFIRRSYLQDLFRFYRIYRFSSSFVNPFSDNGRLKHYLFIIHRVFRGIDALYLGYLDLAKFLYKNKSYKNAEILLDNIDALKFSKADRFNFYMLAGLVDEIQDLPFATSKFEKALEIDEHSEKTLKCLARNSFNNGKYEDAYSYSQKLVEYYPNNKSHEIYFCLTSLYNEHVEEGVQRLFKLNFEYPEDTTVMRVLAWGLMLQQKVEQAQSYYDTLVADKSGISAEDLINRGYSLWIQGKMPEAIQSFKSYFELKKVTKRKSLILSIFHKDKNLLYLNHVTDIDMNIMSDLLA</sequence>
<name>A0AA37MIQ4_SEGBR</name>
<dbReference type="InterPro" id="IPR011990">
    <property type="entry name" value="TPR-like_helical_dom_sf"/>
</dbReference>